<dbReference type="Proteomes" id="UP000002964">
    <property type="component" value="Unassembled WGS sequence"/>
</dbReference>
<organism evidence="1 2">
    <name type="scientific">Thiorhodovibrio frisius</name>
    <dbReference type="NCBI Taxonomy" id="631362"/>
    <lineage>
        <taxon>Bacteria</taxon>
        <taxon>Pseudomonadati</taxon>
        <taxon>Pseudomonadota</taxon>
        <taxon>Gammaproteobacteria</taxon>
        <taxon>Chromatiales</taxon>
        <taxon>Chromatiaceae</taxon>
        <taxon>Thiorhodovibrio</taxon>
    </lineage>
</organism>
<reference evidence="2" key="1">
    <citation type="submission" date="2011-06" db="EMBL/GenBank/DDBJ databases">
        <authorList>
            <consortium name="US DOE Joint Genome Institute (JGI-PGF)"/>
            <person name="Lucas S."/>
            <person name="Han J."/>
            <person name="Lapidus A."/>
            <person name="Cheng J.-F."/>
            <person name="Goodwin L."/>
            <person name="Pitluck S."/>
            <person name="Peters L."/>
            <person name="Land M.L."/>
            <person name="Hauser L."/>
            <person name="Vogl K."/>
            <person name="Liu Z."/>
            <person name="Overmann J."/>
            <person name="Frigaard N.-U."/>
            <person name="Bryant D.A."/>
            <person name="Woyke T.J."/>
        </authorList>
    </citation>
    <scope>NUCLEOTIDE SEQUENCE [LARGE SCALE GENOMIC DNA]</scope>
    <source>
        <strain evidence="2">970</strain>
    </source>
</reference>
<accession>H8Z3L5</accession>
<dbReference type="HOGENOM" id="CLU_135540_0_0_6"/>
<dbReference type="AlphaFoldDB" id="H8Z3L5"/>
<gene>
    <name evidence="1" type="ORF">Thi970DRAFT_03616</name>
</gene>
<proteinExistence type="predicted"/>
<dbReference type="eggNOG" id="ENOG5033ID4">
    <property type="taxonomic scope" value="Bacteria"/>
</dbReference>
<evidence type="ECO:0000313" key="1">
    <source>
        <dbReference type="EMBL" id="EIC20004.1"/>
    </source>
</evidence>
<name>H8Z3L5_9GAMM</name>
<dbReference type="EMBL" id="JH603170">
    <property type="protein sequence ID" value="EIC20004.1"/>
    <property type="molecule type" value="Genomic_DNA"/>
</dbReference>
<protein>
    <submittedName>
        <fullName evidence="1">Uncharacterized protein</fullName>
    </submittedName>
</protein>
<keyword evidence="2" id="KW-1185">Reference proteome</keyword>
<reference evidence="1 2" key="2">
    <citation type="submission" date="2011-11" db="EMBL/GenBank/DDBJ databases">
        <authorList>
            <consortium name="US DOE Joint Genome Institute"/>
            <person name="Lucas S."/>
            <person name="Han J."/>
            <person name="Lapidus A."/>
            <person name="Cheng J.-F."/>
            <person name="Goodwin L."/>
            <person name="Pitluck S."/>
            <person name="Peters L."/>
            <person name="Ovchinnikova G."/>
            <person name="Zhang X."/>
            <person name="Detter J.C."/>
            <person name="Han C."/>
            <person name="Tapia R."/>
            <person name="Land M."/>
            <person name="Hauser L."/>
            <person name="Kyrpides N."/>
            <person name="Ivanova N."/>
            <person name="Pagani I."/>
            <person name="Vogl K."/>
            <person name="Liu Z."/>
            <person name="Overmann J."/>
            <person name="Frigaard N.-U."/>
            <person name="Bryant D."/>
            <person name="Woyke T."/>
        </authorList>
    </citation>
    <scope>NUCLEOTIDE SEQUENCE [LARGE SCALE GENOMIC DNA]</scope>
    <source>
        <strain evidence="1 2">970</strain>
    </source>
</reference>
<dbReference type="STRING" id="631362.Thi970DRAFT_03616"/>
<evidence type="ECO:0000313" key="2">
    <source>
        <dbReference type="Proteomes" id="UP000002964"/>
    </source>
</evidence>
<sequence length="158" mass="17355">MLACLLVAILATLVLKLRPLLQTPVAVLAQAPASCNLRQGPCTAEFADGGQVMLAIAPSGIPLVKPLQLKVRLARMRAPLRVEVDFRGVDMDMGYNRVVLEAVADPDERRAPDSHSYRGSGILPLCVRQRMLWEARVLLLEPEGIRAGAFRFETRRGD</sequence>